<dbReference type="EMBL" id="JAFMYW010000009">
    <property type="protein sequence ID" value="MBO0951968.1"/>
    <property type="molecule type" value="Genomic_DNA"/>
</dbReference>
<organism evidence="1 2">
    <name type="scientific">Fibrella forsythiae</name>
    <dbReference type="NCBI Taxonomy" id="2817061"/>
    <lineage>
        <taxon>Bacteria</taxon>
        <taxon>Pseudomonadati</taxon>
        <taxon>Bacteroidota</taxon>
        <taxon>Cytophagia</taxon>
        <taxon>Cytophagales</taxon>
        <taxon>Spirosomataceae</taxon>
        <taxon>Fibrella</taxon>
    </lineage>
</organism>
<dbReference type="RefSeq" id="WP_207331917.1">
    <property type="nucleotide sequence ID" value="NZ_JAFMYW010000009.1"/>
</dbReference>
<comment type="caution">
    <text evidence="1">The sequence shown here is derived from an EMBL/GenBank/DDBJ whole genome shotgun (WGS) entry which is preliminary data.</text>
</comment>
<name>A0ABS3JPP3_9BACT</name>
<reference evidence="1 2" key="1">
    <citation type="submission" date="2021-03" db="EMBL/GenBank/DDBJ databases">
        <title>Fibrella sp. HMF5405 genome sequencing and assembly.</title>
        <authorList>
            <person name="Kang H."/>
            <person name="Kim H."/>
            <person name="Bae S."/>
            <person name="Joh K."/>
        </authorList>
    </citation>
    <scope>NUCLEOTIDE SEQUENCE [LARGE SCALE GENOMIC DNA]</scope>
    <source>
        <strain evidence="1 2">HMF5405</strain>
    </source>
</reference>
<sequence>MPVLADISHHAVTKAYACQCGYQENGPTYPISYVPTGSGCCPGNASNGLGFIGRMGNDEPQQGYIDGE</sequence>
<protein>
    <submittedName>
        <fullName evidence="1">Uncharacterized protein</fullName>
    </submittedName>
</protein>
<evidence type="ECO:0000313" key="2">
    <source>
        <dbReference type="Proteomes" id="UP000664628"/>
    </source>
</evidence>
<accession>A0ABS3JPP3</accession>
<proteinExistence type="predicted"/>
<keyword evidence="2" id="KW-1185">Reference proteome</keyword>
<gene>
    <name evidence="1" type="ORF">J2I46_25525</name>
</gene>
<dbReference type="Proteomes" id="UP000664628">
    <property type="component" value="Unassembled WGS sequence"/>
</dbReference>
<evidence type="ECO:0000313" key="1">
    <source>
        <dbReference type="EMBL" id="MBO0951968.1"/>
    </source>
</evidence>